<reference evidence="2" key="1">
    <citation type="submission" date="2021-05" db="EMBL/GenBank/DDBJ databases">
        <authorList>
            <person name="Alioto T."/>
            <person name="Alioto T."/>
            <person name="Gomez Garrido J."/>
        </authorList>
    </citation>
    <scope>NUCLEOTIDE SEQUENCE</scope>
</reference>
<dbReference type="AlphaFoldDB" id="A0A8D8WIU9"/>
<dbReference type="InterPro" id="IPR046345">
    <property type="entry name" value="TraB_PrgY-like"/>
</dbReference>
<feature type="compositionally biased region" description="Polar residues" evidence="1">
    <location>
        <begin position="14"/>
        <end position="35"/>
    </location>
</feature>
<dbReference type="PANTHER" id="PTHR21530">
    <property type="entry name" value="PHEROMONE SHUTDOWN PROTEIN"/>
    <property type="match status" value="1"/>
</dbReference>
<evidence type="ECO:0000256" key="1">
    <source>
        <dbReference type="SAM" id="MobiDB-lite"/>
    </source>
</evidence>
<dbReference type="CDD" id="cd14726">
    <property type="entry name" value="TraB_PrgY-like"/>
    <property type="match status" value="1"/>
</dbReference>
<accession>A0A8D8WIU9</accession>
<evidence type="ECO:0000313" key="2">
    <source>
        <dbReference type="EMBL" id="CAG6659584.1"/>
    </source>
</evidence>
<sequence>MGINDDKDIDEQDLSLTEETINGSIKSTPSSTLTSPRDDAPPVPGSPSLAAAPAVPTDDLSLSWMPSTVTLLRNEHTGAEIYLVGTAHFSRESQDDVSLVIQRVRPNIVLVELCRSRAPILSMDEAAIEAEARDLSVDKMKATVSEHGLVQGMMYLLFLNMSAQLTKKLGMAPGGEFRRALSEVKKLDYCNIHFGDRPITITIKRALSCLSWWQTLKLFATLLFKDCNISAEEVEKCKQKDLLEQMLDEMSAEYPELGHVFVHERDLYLTWSIQYISNLVTVNNTVVVNEVEIDPEIPRNPVRIVAVVGIGHVPGITQLWGSVTREDIEPILVIPPPSKTGQVIKWAFKISLLSLTVWGIVRVTPKIGRGVLHAVKVLPKIVSK</sequence>
<dbReference type="EMBL" id="HBUF01538620">
    <property type="protein sequence ID" value="CAG6754190.1"/>
    <property type="molecule type" value="Transcribed_RNA"/>
</dbReference>
<feature type="region of interest" description="Disordered" evidence="1">
    <location>
        <begin position="1"/>
        <end position="54"/>
    </location>
</feature>
<dbReference type="EMBL" id="HBUF01194623">
    <property type="protein sequence ID" value="CAG6659584.1"/>
    <property type="molecule type" value="Transcribed_RNA"/>
</dbReference>
<dbReference type="InterPro" id="IPR002816">
    <property type="entry name" value="TraB/PrgY/GumN_fam"/>
</dbReference>
<name>A0A8D8WIU9_9HEMI</name>
<dbReference type="PANTHER" id="PTHR21530:SF7">
    <property type="entry name" value="TRAB DOMAIN-CONTAINING PROTEIN"/>
    <property type="match status" value="1"/>
</dbReference>
<dbReference type="Pfam" id="PF01963">
    <property type="entry name" value="TraB_PrgY_gumN"/>
    <property type="match status" value="1"/>
</dbReference>
<organism evidence="2">
    <name type="scientific">Cacopsylla melanoneura</name>
    <dbReference type="NCBI Taxonomy" id="428564"/>
    <lineage>
        <taxon>Eukaryota</taxon>
        <taxon>Metazoa</taxon>
        <taxon>Ecdysozoa</taxon>
        <taxon>Arthropoda</taxon>
        <taxon>Hexapoda</taxon>
        <taxon>Insecta</taxon>
        <taxon>Pterygota</taxon>
        <taxon>Neoptera</taxon>
        <taxon>Paraneoptera</taxon>
        <taxon>Hemiptera</taxon>
        <taxon>Sternorrhyncha</taxon>
        <taxon>Psylloidea</taxon>
        <taxon>Psyllidae</taxon>
        <taxon>Psyllinae</taxon>
        <taxon>Cacopsylla</taxon>
    </lineage>
</organism>
<protein>
    <submittedName>
        <fullName evidence="2">TraB domain-containing protein</fullName>
    </submittedName>
</protein>
<proteinExistence type="predicted"/>